<reference evidence="2" key="1">
    <citation type="submission" date="2023-10" db="EMBL/GenBank/DDBJ databases">
        <authorList>
            <person name="Guldener U."/>
        </authorList>
    </citation>
    <scope>NUCLEOTIDE SEQUENCE</scope>
    <source>
        <strain evidence="2">Mp4</strain>
    </source>
</reference>
<evidence type="ECO:0000313" key="2">
    <source>
        <dbReference type="EMBL" id="SNX86152.1"/>
    </source>
</evidence>
<evidence type="ECO:0000256" key="1">
    <source>
        <dbReference type="SAM" id="MobiDB-lite"/>
    </source>
</evidence>
<accession>A0AAJ4XPR4</accession>
<name>A0AAJ4XPR4_9BASI</name>
<dbReference type="AlphaFoldDB" id="A0AAJ4XPR4"/>
<dbReference type="Proteomes" id="UP001294444">
    <property type="component" value="Unassembled WGS sequence"/>
</dbReference>
<proteinExistence type="predicted"/>
<comment type="caution">
    <text evidence="2">The sequence shown here is derived from an EMBL/GenBank/DDBJ whole genome shotgun (WGS) entry which is preliminary data.</text>
</comment>
<evidence type="ECO:0000313" key="3">
    <source>
        <dbReference type="Proteomes" id="UP001294444"/>
    </source>
</evidence>
<dbReference type="EMBL" id="OAPG01000013">
    <property type="protein sequence ID" value="SNX86152.1"/>
    <property type="molecule type" value="Genomic_DNA"/>
</dbReference>
<keyword evidence="3" id="KW-1185">Reference proteome</keyword>
<protein>
    <submittedName>
        <fullName evidence="2">Uncharacterized protein</fullName>
    </submittedName>
</protein>
<organism evidence="2 3">
    <name type="scientific">Melanopsichium pennsylvanicum</name>
    <dbReference type="NCBI Taxonomy" id="63383"/>
    <lineage>
        <taxon>Eukaryota</taxon>
        <taxon>Fungi</taxon>
        <taxon>Dikarya</taxon>
        <taxon>Basidiomycota</taxon>
        <taxon>Ustilaginomycotina</taxon>
        <taxon>Ustilaginomycetes</taxon>
        <taxon>Ustilaginales</taxon>
        <taxon>Ustilaginaceae</taxon>
        <taxon>Melanopsichium</taxon>
    </lineage>
</organism>
<feature type="compositionally biased region" description="Basic and acidic residues" evidence="1">
    <location>
        <begin position="39"/>
        <end position="50"/>
    </location>
</feature>
<feature type="region of interest" description="Disordered" evidence="1">
    <location>
        <begin position="39"/>
        <end position="59"/>
    </location>
</feature>
<gene>
    <name evidence="2" type="ORF">MEPE_04861</name>
</gene>
<sequence length="128" mass="14839">MKQGKRKQIKHEWCWSEQGPMDFTTGQGYSHILDTVKDAQEKDKKEERSDMVSQKSNHLQTPQISFTCMETGYDWEREQSHGRMDCAVDSYSLRQASENGADKGNRCQDPVKVHRAMDLILKSRSLDK</sequence>